<dbReference type="OrthoDB" id="9793307at2"/>
<dbReference type="KEGG" id="tje:TJEJU_0910"/>
<dbReference type="EMBL" id="LT899436">
    <property type="protein sequence ID" value="SNR14673.1"/>
    <property type="molecule type" value="Genomic_DNA"/>
</dbReference>
<reference evidence="1 2" key="1">
    <citation type="submission" date="2017-07" db="EMBL/GenBank/DDBJ databases">
        <authorList>
            <person name="Sun Z.S."/>
            <person name="Albrecht U."/>
            <person name="Echele G."/>
            <person name="Lee C.C."/>
        </authorList>
    </citation>
    <scope>NUCLEOTIDE SEQUENCE [LARGE SCALE GENOMIC DNA]</scope>
    <source>
        <strain evidence="2">type strain: KCTC 22618</strain>
    </source>
</reference>
<dbReference type="RefSeq" id="WP_157730090.1">
    <property type="nucleotide sequence ID" value="NZ_LT899436.1"/>
</dbReference>
<evidence type="ECO:0000313" key="1">
    <source>
        <dbReference type="EMBL" id="SNR14673.1"/>
    </source>
</evidence>
<sequence>MKIKLLNRQSLKVLFTAGARPKESNFFSLIDSMVNKVDDGISKTEEDGLILSPEGKESNRVMSFYQNVEDDIPQWSIDLNQQDDKSLSIIAPITEKEHNNVIAFQKTGEVGIGTRKPKTTLEVNGTLGTNTRVGTYKIATVPADGQWHDILTNLDGCVAFEIMAQVGKEKSGRYALLHAHAVSTFGKSHHKIRKTQAHYGWFWNKIAIRFTGSTYNYKLQLKTKSNYGDDVDIKYHITKLWDTQMNELFK</sequence>
<keyword evidence="2" id="KW-1185">Reference proteome</keyword>
<accession>A0A238U644</accession>
<organism evidence="1 2">
    <name type="scientific">Tenacibaculum jejuense</name>
    <dbReference type="NCBI Taxonomy" id="584609"/>
    <lineage>
        <taxon>Bacteria</taxon>
        <taxon>Pseudomonadati</taxon>
        <taxon>Bacteroidota</taxon>
        <taxon>Flavobacteriia</taxon>
        <taxon>Flavobacteriales</taxon>
        <taxon>Flavobacteriaceae</taxon>
        <taxon>Tenacibaculum</taxon>
    </lineage>
</organism>
<protein>
    <submittedName>
        <fullName evidence="1">Phage protein</fullName>
    </submittedName>
</protein>
<dbReference type="Proteomes" id="UP000215214">
    <property type="component" value="Chromosome TJEJU"/>
</dbReference>
<gene>
    <name evidence="1" type="ORF">TJEJU_0910</name>
</gene>
<proteinExistence type="predicted"/>
<evidence type="ECO:0000313" key="2">
    <source>
        <dbReference type="Proteomes" id="UP000215214"/>
    </source>
</evidence>
<dbReference type="AlphaFoldDB" id="A0A238U644"/>
<name>A0A238U644_9FLAO</name>